<dbReference type="Gene3D" id="1.25.40.20">
    <property type="entry name" value="Ankyrin repeat-containing domain"/>
    <property type="match status" value="1"/>
</dbReference>
<dbReference type="InterPro" id="IPR036770">
    <property type="entry name" value="Ankyrin_rpt-contain_sf"/>
</dbReference>
<dbReference type="RefSeq" id="XP_020008458.1">
    <property type="nucleotide sequence ID" value="XM_020152869.1"/>
</dbReference>
<keyword evidence="4" id="KW-0472">Membrane</keyword>
<name>A0A8B7TLN3_CASCN</name>
<sequence>MIFCNHLGEYKKDELLEAARSGNEEKLMALLTPLNVNCHASDGRKSTPLHLAAGYNRVRIVQLLLQHGADVHAKDKGGLVPLHNACSYGHYEVTELLLKHGACVNAMDLWQFTPLHEAASKNRVEVCSLLLSHGADPTLVNCHGKSAVDMAPTPELRERLTYEFKGHSLLQAAREADLAKVKKTLALEIINFKQPQSHETALVRFYINPFLGLIIIVQAQNNGFHFRNFKLLLLFEMPGTCILVLVVPIFKFGSEHDPFCR</sequence>
<dbReference type="GO" id="GO:0004842">
    <property type="term" value="F:ubiquitin-protein transferase activity"/>
    <property type="evidence" value="ECO:0007669"/>
    <property type="project" value="TreeGrafter"/>
</dbReference>
<dbReference type="PANTHER" id="PTHR24171">
    <property type="entry name" value="ANKYRIN REPEAT DOMAIN-CONTAINING PROTEIN 39-RELATED"/>
    <property type="match status" value="1"/>
</dbReference>
<feature type="repeat" description="ANK" evidence="3">
    <location>
        <begin position="77"/>
        <end position="109"/>
    </location>
</feature>
<protein>
    <submittedName>
        <fullName evidence="5">Tankyrase-1-like</fullName>
    </submittedName>
</protein>
<feature type="repeat" description="ANK" evidence="3">
    <location>
        <begin position="110"/>
        <end position="142"/>
    </location>
</feature>
<dbReference type="PROSITE" id="PS50297">
    <property type="entry name" value="ANK_REP_REGION"/>
    <property type="match status" value="3"/>
</dbReference>
<feature type="transmembrane region" description="Helical" evidence="4">
    <location>
        <begin position="231"/>
        <end position="250"/>
    </location>
</feature>
<keyword evidence="4" id="KW-1133">Transmembrane helix</keyword>
<dbReference type="SMART" id="SM00248">
    <property type="entry name" value="ANK"/>
    <property type="match status" value="4"/>
</dbReference>
<feature type="transmembrane region" description="Helical" evidence="4">
    <location>
        <begin position="201"/>
        <end position="219"/>
    </location>
</feature>
<evidence type="ECO:0000256" key="3">
    <source>
        <dbReference type="PROSITE-ProRule" id="PRU00023"/>
    </source>
</evidence>
<dbReference type="PRINTS" id="PR01415">
    <property type="entry name" value="ANKYRIN"/>
</dbReference>
<dbReference type="KEGG" id="ccan:109676474"/>
<dbReference type="SUPFAM" id="SSF48403">
    <property type="entry name" value="Ankyrin repeat"/>
    <property type="match status" value="1"/>
</dbReference>
<dbReference type="GO" id="GO:0031436">
    <property type="term" value="C:BRCA1-BARD1 complex"/>
    <property type="evidence" value="ECO:0007669"/>
    <property type="project" value="TreeGrafter"/>
</dbReference>
<dbReference type="OrthoDB" id="194358at2759"/>
<dbReference type="PANTHER" id="PTHR24171:SF8">
    <property type="entry name" value="BRCA1-ASSOCIATED RING DOMAIN PROTEIN 1"/>
    <property type="match status" value="1"/>
</dbReference>
<dbReference type="AlphaFoldDB" id="A0A8B7TLN3"/>
<keyword evidence="2 3" id="KW-0040">ANK repeat</keyword>
<keyword evidence="4" id="KW-0812">Transmembrane</keyword>
<dbReference type="InterPro" id="IPR002110">
    <property type="entry name" value="Ankyrin_rpt"/>
</dbReference>
<evidence type="ECO:0000256" key="4">
    <source>
        <dbReference type="SAM" id="Phobius"/>
    </source>
</evidence>
<accession>A0A8B7TLN3</accession>
<evidence type="ECO:0000256" key="1">
    <source>
        <dbReference type="ARBA" id="ARBA00022737"/>
    </source>
</evidence>
<gene>
    <name evidence="5" type="primary">LOC109676474</name>
</gene>
<dbReference type="GO" id="GO:0085020">
    <property type="term" value="P:protein K6-linked ubiquitination"/>
    <property type="evidence" value="ECO:0007669"/>
    <property type="project" value="TreeGrafter"/>
</dbReference>
<evidence type="ECO:0000256" key="2">
    <source>
        <dbReference type="ARBA" id="ARBA00023043"/>
    </source>
</evidence>
<dbReference type="FunFam" id="1.25.40.20:FF:000009">
    <property type="entry name" value="Poly [ADP-ribose] polymerase"/>
    <property type="match status" value="1"/>
</dbReference>
<dbReference type="PROSITE" id="PS50088">
    <property type="entry name" value="ANK_REPEAT"/>
    <property type="match status" value="3"/>
</dbReference>
<dbReference type="Pfam" id="PF00023">
    <property type="entry name" value="Ank"/>
    <property type="match status" value="1"/>
</dbReference>
<proteinExistence type="predicted"/>
<keyword evidence="1" id="KW-0677">Repeat</keyword>
<dbReference type="GO" id="GO:0070531">
    <property type="term" value="C:BRCA1-A complex"/>
    <property type="evidence" value="ECO:0007669"/>
    <property type="project" value="TreeGrafter"/>
</dbReference>
<feature type="repeat" description="ANK" evidence="3">
    <location>
        <begin position="44"/>
        <end position="76"/>
    </location>
</feature>
<organism evidence="5">
    <name type="scientific">Castor canadensis</name>
    <name type="common">American beaver</name>
    <dbReference type="NCBI Taxonomy" id="51338"/>
    <lineage>
        <taxon>Eukaryota</taxon>
        <taxon>Metazoa</taxon>
        <taxon>Chordata</taxon>
        <taxon>Craniata</taxon>
        <taxon>Vertebrata</taxon>
        <taxon>Euteleostomi</taxon>
        <taxon>Mammalia</taxon>
        <taxon>Eutheria</taxon>
        <taxon>Euarchontoglires</taxon>
        <taxon>Glires</taxon>
        <taxon>Rodentia</taxon>
        <taxon>Castorimorpha</taxon>
        <taxon>Castoridae</taxon>
        <taxon>Castor</taxon>
    </lineage>
</organism>
<dbReference type="Pfam" id="PF12796">
    <property type="entry name" value="Ank_2"/>
    <property type="match status" value="1"/>
</dbReference>
<reference evidence="5" key="1">
    <citation type="submission" date="2025-08" db="UniProtKB">
        <authorList>
            <consortium name="RefSeq"/>
        </authorList>
    </citation>
    <scope>IDENTIFICATION</scope>
    <source>
        <tissue evidence="5">Leukocyte</tissue>
    </source>
</reference>
<evidence type="ECO:0000313" key="5">
    <source>
        <dbReference type="RefSeq" id="XP_020008458.1"/>
    </source>
</evidence>